<keyword evidence="5" id="KW-1185">Reference proteome</keyword>
<dbReference type="Proteomes" id="UP000277579">
    <property type="component" value="Unassembled WGS sequence"/>
</dbReference>
<evidence type="ECO:0000256" key="1">
    <source>
        <dbReference type="ARBA" id="ARBA00022729"/>
    </source>
</evidence>
<evidence type="ECO:0000259" key="3">
    <source>
        <dbReference type="Pfam" id="PF18962"/>
    </source>
</evidence>
<proteinExistence type="predicted"/>
<dbReference type="Gene3D" id="2.60.120.200">
    <property type="match status" value="1"/>
</dbReference>
<comment type="caution">
    <text evidence="4">The sequence shown here is derived from an EMBL/GenBank/DDBJ whole genome shotgun (WGS) entry which is preliminary data.</text>
</comment>
<accession>A0A495M7E4</accession>
<evidence type="ECO:0000313" key="4">
    <source>
        <dbReference type="EMBL" id="RKS21996.1"/>
    </source>
</evidence>
<feature type="chain" id="PRO_5019712617" evidence="2">
    <location>
        <begin position="20"/>
        <end position="326"/>
    </location>
</feature>
<reference evidence="4 5" key="1">
    <citation type="submission" date="2018-10" db="EMBL/GenBank/DDBJ databases">
        <title>Genomic Encyclopedia of Archaeal and Bacterial Type Strains, Phase II (KMG-II): from individual species to whole genera.</title>
        <authorList>
            <person name="Goeker M."/>
        </authorList>
    </citation>
    <scope>NUCLEOTIDE SEQUENCE [LARGE SCALE GENOMIC DNA]</scope>
    <source>
        <strain evidence="4 5">DSM 29537</strain>
    </source>
</reference>
<feature type="domain" description="Secretion system C-terminal sorting" evidence="3">
    <location>
        <begin position="253"/>
        <end position="324"/>
    </location>
</feature>
<dbReference type="RefSeq" id="WP_170148801.1">
    <property type="nucleotide sequence ID" value="NZ_RBLC01000003.1"/>
</dbReference>
<organism evidence="4 5">
    <name type="scientific">Flavobacterium endophyticum</name>
    <dbReference type="NCBI Taxonomy" id="1540163"/>
    <lineage>
        <taxon>Bacteria</taxon>
        <taxon>Pseudomonadati</taxon>
        <taxon>Bacteroidota</taxon>
        <taxon>Flavobacteriia</taxon>
        <taxon>Flavobacteriales</taxon>
        <taxon>Flavobacteriaceae</taxon>
        <taxon>Flavobacterium</taxon>
    </lineage>
</organism>
<sequence>MKKTLLSVFLLSVSGFATAQTVYSFGFSGTTAEMETAGWMRTNQSNPITTALWTIASYTPVTVNTTVTPQIQGNPFNDRVYTNGEVSPVPNGQSGGPNSFALVNFRSTTGTGTISNWLISPVVTVQNGDVVSFWSRKGTSATDDYPDRLELRMSTDATHVNPTGGATDVGSFTTVGVTVNPTLAAGFVYPKVWTQYSFTVSGLSGPTAVKFGFRYFVTNGGPSGANSDIIGIDTFDVNRALSTDDFFANNFSVYPNPSTGIVNLTGKNNMAINTIQITDLNGRVVKNVNAKGVSETQINISDLTTGMYFLNVQTDSGSGTTKIIKN</sequence>
<protein>
    <submittedName>
        <fullName evidence="4">Putative secreted protein (Por secretion system target)</fullName>
    </submittedName>
</protein>
<dbReference type="InterPro" id="IPR026444">
    <property type="entry name" value="Secre_tail"/>
</dbReference>
<dbReference type="NCBIfam" id="TIGR04183">
    <property type="entry name" value="Por_Secre_tail"/>
    <property type="match status" value="1"/>
</dbReference>
<feature type="signal peptide" evidence="2">
    <location>
        <begin position="1"/>
        <end position="19"/>
    </location>
</feature>
<dbReference type="NCBIfam" id="NF038128">
    <property type="entry name" value="choice_anch_J"/>
    <property type="match status" value="1"/>
</dbReference>
<dbReference type="Pfam" id="PF18962">
    <property type="entry name" value="Por_Secre_tail"/>
    <property type="match status" value="1"/>
</dbReference>
<dbReference type="EMBL" id="RBLC01000003">
    <property type="protein sequence ID" value="RKS21996.1"/>
    <property type="molecule type" value="Genomic_DNA"/>
</dbReference>
<dbReference type="AlphaFoldDB" id="A0A495M7E4"/>
<name>A0A495M7E4_9FLAO</name>
<evidence type="ECO:0000313" key="5">
    <source>
        <dbReference type="Proteomes" id="UP000277579"/>
    </source>
</evidence>
<gene>
    <name evidence="4" type="ORF">CLV94_2633</name>
</gene>
<evidence type="ECO:0000256" key="2">
    <source>
        <dbReference type="SAM" id="SignalP"/>
    </source>
</evidence>
<keyword evidence="1 2" id="KW-0732">Signal</keyword>